<dbReference type="CDD" id="cd05251">
    <property type="entry name" value="NmrA_like_SDR_a"/>
    <property type="match status" value="1"/>
</dbReference>
<sequence>MSTQLESGLPQKLVVVVGATGGQGGSVINRLLTDGSYRLRGITRNPQSNGSQALTAKGVEMVTADLNDIESVRAAFKDANIIFAFTNFFEAFATSGPEVAMQVEYAQGVNLAKAASATTSLEHFIWSTLPDRKATSNGKWAVPHCDAKAQVDVFIKKNKVLLAKTTFLWTGLFAEIMNYPMFVPNLLKSSGKYIWLQPAPPSTPVFTIGDHTINIGHFVYAIIQQPNLTLLGKYVFATTETTTMGKLLDHWSEITGKETEYVQISLEDYDRLWPMWGMEVGRDLRYWDEFGAESWGSEKWIGKEELGLALEELVGFHDALVALLESPHN</sequence>
<comment type="similarity">
    <text evidence="1">Belongs to the NmrA-type oxidoreductase family.</text>
</comment>
<proteinExistence type="inferred from homology"/>
<dbReference type="GO" id="GO:0005634">
    <property type="term" value="C:nucleus"/>
    <property type="evidence" value="ECO:0007669"/>
    <property type="project" value="TreeGrafter"/>
</dbReference>
<comment type="caution">
    <text evidence="4">The sequence shown here is derived from an EMBL/GenBank/DDBJ whole genome shotgun (WGS) entry which is preliminary data.</text>
</comment>
<dbReference type="Gene3D" id="3.40.50.720">
    <property type="entry name" value="NAD(P)-binding Rossmann-like Domain"/>
    <property type="match status" value="1"/>
</dbReference>
<dbReference type="PANTHER" id="PTHR42748:SF28">
    <property type="entry name" value="NMRA-LIKE DOMAIN-CONTAINING PROTEIN"/>
    <property type="match status" value="1"/>
</dbReference>
<dbReference type="Pfam" id="PF05368">
    <property type="entry name" value="NmrA"/>
    <property type="match status" value="1"/>
</dbReference>
<evidence type="ECO:0000313" key="5">
    <source>
        <dbReference type="Proteomes" id="UP000566819"/>
    </source>
</evidence>
<feature type="domain" description="NmrA-like" evidence="3">
    <location>
        <begin position="11"/>
        <end position="275"/>
    </location>
</feature>
<evidence type="ECO:0000256" key="1">
    <source>
        <dbReference type="ARBA" id="ARBA00006328"/>
    </source>
</evidence>
<dbReference type="AlphaFoldDB" id="A0A8H4RPV6"/>
<dbReference type="InterPro" id="IPR036291">
    <property type="entry name" value="NAD(P)-bd_dom_sf"/>
</dbReference>
<evidence type="ECO:0000259" key="3">
    <source>
        <dbReference type="Pfam" id="PF05368"/>
    </source>
</evidence>
<dbReference type="Gene3D" id="3.90.25.10">
    <property type="entry name" value="UDP-galactose 4-epimerase, domain 1"/>
    <property type="match status" value="1"/>
</dbReference>
<gene>
    <name evidence="4" type="ORF">G7Y89_g4244</name>
</gene>
<dbReference type="EMBL" id="JAAMPI010000226">
    <property type="protein sequence ID" value="KAF4633875.1"/>
    <property type="molecule type" value="Genomic_DNA"/>
</dbReference>
<dbReference type="InterPro" id="IPR008030">
    <property type="entry name" value="NmrA-like"/>
</dbReference>
<dbReference type="OrthoDB" id="300709at2759"/>
<dbReference type="PANTHER" id="PTHR42748">
    <property type="entry name" value="NITROGEN METABOLITE REPRESSION PROTEIN NMRA FAMILY MEMBER"/>
    <property type="match status" value="1"/>
</dbReference>
<keyword evidence="5" id="KW-1185">Reference proteome</keyword>
<keyword evidence="2" id="KW-0521">NADP</keyword>
<reference evidence="4 5" key="1">
    <citation type="submission" date="2020-03" db="EMBL/GenBank/DDBJ databases">
        <title>Draft Genome Sequence of Cudoniella acicularis.</title>
        <authorList>
            <person name="Buettner E."/>
            <person name="Kellner H."/>
        </authorList>
    </citation>
    <scope>NUCLEOTIDE SEQUENCE [LARGE SCALE GENOMIC DNA]</scope>
    <source>
        <strain evidence="4 5">DSM 108380</strain>
    </source>
</reference>
<accession>A0A8H4RPV6</accession>
<dbReference type="SUPFAM" id="SSF51735">
    <property type="entry name" value="NAD(P)-binding Rossmann-fold domains"/>
    <property type="match status" value="1"/>
</dbReference>
<dbReference type="Proteomes" id="UP000566819">
    <property type="component" value="Unassembled WGS sequence"/>
</dbReference>
<evidence type="ECO:0000313" key="4">
    <source>
        <dbReference type="EMBL" id="KAF4633875.1"/>
    </source>
</evidence>
<protein>
    <recommendedName>
        <fullName evidence="3">NmrA-like domain-containing protein</fullName>
    </recommendedName>
</protein>
<dbReference type="InterPro" id="IPR051164">
    <property type="entry name" value="NmrA-like_oxidored"/>
</dbReference>
<name>A0A8H4RPV6_9HELO</name>
<evidence type="ECO:0000256" key="2">
    <source>
        <dbReference type="ARBA" id="ARBA00022857"/>
    </source>
</evidence>
<organism evidence="4 5">
    <name type="scientific">Cudoniella acicularis</name>
    <dbReference type="NCBI Taxonomy" id="354080"/>
    <lineage>
        <taxon>Eukaryota</taxon>
        <taxon>Fungi</taxon>
        <taxon>Dikarya</taxon>
        <taxon>Ascomycota</taxon>
        <taxon>Pezizomycotina</taxon>
        <taxon>Leotiomycetes</taxon>
        <taxon>Helotiales</taxon>
        <taxon>Tricladiaceae</taxon>
        <taxon>Cudoniella</taxon>
    </lineage>
</organism>